<evidence type="ECO:0000259" key="2">
    <source>
        <dbReference type="Pfam" id="PF02698"/>
    </source>
</evidence>
<keyword evidence="1" id="KW-0472">Membrane</keyword>
<keyword evidence="1" id="KW-0812">Transmembrane</keyword>
<dbReference type="AlphaFoldDB" id="A0A1G5CPL6"/>
<dbReference type="Pfam" id="PF02698">
    <property type="entry name" value="DUF218"/>
    <property type="match status" value="1"/>
</dbReference>
<dbReference type="GO" id="GO:0005886">
    <property type="term" value="C:plasma membrane"/>
    <property type="evidence" value="ECO:0007669"/>
    <property type="project" value="TreeGrafter"/>
</dbReference>
<dbReference type="OrthoDB" id="9782395at2"/>
<dbReference type="Gene3D" id="3.40.50.620">
    <property type="entry name" value="HUPs"/>
    <property type="match status" value="1"/>
</dbReference>
<accession>A0A1G5CPL6</accession>
<feature type="transmembrane region" description="Helical" evidence="1">
    <location>
        <begin position="7"/>
        <end position="25"/>
    </location>
</feature>
<dbReference type="GO" id="GO:0000270">
    <property type="term" value="P:peptidoglycan metabolic process"/>
    <property type="evidence" value="ECO:0007669"/>
    <property type="project" value="TreeGrafter"/>
</dbReference>
<gene>
    <name evidence="3" type="ORF">SAMN03080606_00725</name>
</gene>
<dbReference type="InterPro" id="IPR014729">
    <property type="entry name" value="Rossmann-like_a/b/a_fold"/>
</dbReference>
<dbReference type="PANTHER" id="PTHR30336:SF4">
    <property type="entry name" value="ENVELOPE BIOGENESIS FACTOR ELYC"/>
    <property type="match status" value="1"/>
</dbReference>
<protein>
    <submittedName>
        <fullName evidence="3">Uncharacterized SAM-binding protein YcdF, DUF218 family</fullName>
    </submittedName>
</protein>
<proteinExistence type="predicted"/>
<dbReference type="GO" id="GO:0043164">
    <property type="term" value="P:Gram-negative-bacterium-type cell wall biogenesis"/>
    <property type="evidence" value="ECO:0007669"/>
    <property type="project" value="TreeGrafter"/>
</dbReference>
<evidence type="ECO:0000313" key="4">
    <source>
        <dbReference type="Proteomes" id="UP000198636"/>
    </source>
</evidence>
<dbReference type="PANTHER" id="PTHR30336">
    <property type="entry name" value="INNER MEMBRANE PROTEIN, PROBABLE PERMEASE"/>
    <property type="match status" value="1"/>
</dbReference>
<evidence type="ECO:0000256" key="1">
    <source>
        <dbReference type="SAM" id="Phobius"/>
    </source>
</evidence>
<dbReference type="EMBL" id="FMUS01000003">
    <property type="protein sequence ID" value="SCY04257.1"/>
    <property type="molecule type" value="Genomic_DNA"/>
</dbReference>
<dbReference type="CDD" id="cd06259">
    <property type="entry name" value="YdcF-like"/>
    <property type="match status" value="1"/>
</dbReference>
<keyword evidence="1" id="KW-1133">Transmembrane helix</keyword>
<evidence type="ECO:0000313" key="3">
    <source>
        <dbReference type="EMBL" id="SCY04257.1"/>
    </source>
</evidence>
<dbReference type="Proteomes" id="UP000198636">
    <property type="component" value="Unassembled WGS sequence"/>
</dbReference>
<reference evidence="3 4" key="1">
    <citation type="submission" date="2016-10" db="EMBL/GenBank/DDBJ databases">
        <authorList>
            <person name="de Groot N.N."/>
        </authorList>
    </citation>
    <scope>NUCLEOTIDE SEQUENCE [LARGE SCALE GENOMIC DNA]</scope>
    <source>
        <strain evidence="3 4">DSM 18978</strain>
    </source>
</reference>
<sequence>MKKIITYLIGLLLIVYIILQWSIIYDSINATPEKGDAIIVLGCRLYGDKPGPMLLYRLEKALELYEKGYAEAFVVSGAQGEDEWITEAEAMKRYLVDAGVPEDRIFKEENSYNTYENLTFSKAIMEEQGHSKGIIVSNGFHIRRSLLIADRIQLEASGAPAKMYPNLFVKIRYYLREVFAYTKDYIKVKKI</sequence>
<dbReference type="InterPro" id="IPR003848">
    <property type="entry name" value="DUF218"/>
</dbReference>
<keyword evidence="4" id="KW-1185">Reference proteome</keyword>
<organism evidence="3 4">
    <name type="scientific">Alkaliphilus peptidifermentans DSM 18978</name>
    <dbReference type="NCBI Taxonomy" id="1120976"/>
    <lineage>
        <taxon>Bacteria</taxon>
        <taxon>Bacillati</taxon>
        <taxon>Bacillota</taxon>
        <taxon>Clostridia</taxon>
        <taxon>Peptostreptococcales</taxon>
        <taxon>Natronincolaceae</taxon>
        <taxon>Alkaliphilus</taxon>
    </lineage>
</organism>
<dbReference type="RefSeq" id="WP_091540056.1">
    <property type="nucleotide sequence ID" value="NZ_FMUS01000003.1"/>
</dbReference>
<feature type="domain" description="DUF218" evidence="2">
    <location>
        <begin position="36"/>
        <end position="178"/>
    </location>
</feature>
<name>A0A1G5CPL6_9FIRM</name>
<dbReference type="InterPro" id="IPR051599">
    <property type="entry name" value="Cell_Envelope_Assoc"/>
</dbReference>